<name>A0ACC2VM69_9TREE</name>
<reference evidence="1" key="1">
    <citation type="submission" date="2023-04" db="EMBL/GenBank/DDBJ databases">
        <title>Draft Genome sequencing of Naganishia species isolated from polar environments using Oxford Nanopore Technology.</title>
        <authorList>
            <person name="Leo P."/>
            <person name="Venkateswaran K."/>
        </authorList>
    </citation>
    <scope>NUCLEOTIDE SEQUENCE</scope>
    <source>
        <strain evidence="1">MNA-CCFEE 5261</strain>
    </source>
</reference>
<protein>
    <submittedName>
        <fullName evidence="1">Uncharacterized protein</fullName>
    </submittedName>
</protein>
<gene>
    <name evidence="1" type="ORF">QFC19_005706</name>
</gene>
<dbReference type="EMBL" id="JASBWR010000065">
    <property type="protein sequence ID" value="KAJ9100173.1"/>
    <property type="molecule type" value="Genomic_DNA"/>
</dbReference>
<dbReference type="Proteomes" id="UP001241377">
    <property type="component" value="Unassembled WGS sequence"/>
</dbReference>
<evidence type="ECO:0000313" key="2">
    <source>
        <dbReference type="Proteomes" id="UP001241377"/>
    </source>
</evidence>
<sequence>MLSHDTFAERSLKRHKSVCTPPLSRASSVKHFSRRRDRSPSYPLYLSDLDVSFSSSDLESLPDLSDDTTAESSPIVERTCVLFPPLQNYFEEPVKTATPPPHPSIFDIPEIVHKIVEFAHLQNPVVPHEVAPIRRRPLSFDHAMLIYGDKERASKALQDPAPPHPSRSNILYTCLQINRLFHHAATEILHKKLCFNDPRKFHNFLQSISPGAVLRPTELVLHKMFHMKQPALDRLLHISEFSGLERLELFMCPKINASPDFFGEKLKSLVITGSKTADDELMQIIAKKCPNLELLDIRASELITDAGIYYIATNCKKLTTINVGRKNKGHLITDASMSLLAKNNPNLSTVGVAGCNVSDRFVWDLALNCSDHMERLSLNNCRYISNQSIPLILYSDYFPQLSVLELMNADRITNFRPIIEFKRRQEMKGISMLLEVCEPLCRKMRQQEIEMDRTISQRIFKNITEWANSENDGDKPYRELIASTINRS</sequence>
<organism evidence="1 2">
    <name type="scientific">Naganishia cerealis</name>
    <dbReference type="NCBI Taxonomy" id="610337"/>
    <lineage>
        <taxon>Eukaryota</taxon>
        <taxon>Fungi</taxon>
        <taxon>Dikarya</taxon>
        <taxon>Basidiomycota</taxon>
        <taxon>Agaricomycotina</taxon>
        <taxon>Tremellomycetes</taxon>
        <taxon>Filobasidiales</taxon>
        <taxon>Filobasidiaceae</taxon>
        <taxon>Naganishia</taxon>
    </lineage>
</organism>
<accession>A0ACC2VM69</accession>
<keyword evidence="2" id="KW-1185">Reference proteome</keyword>
<comment type="caution">
    <text evidence="1">The sequence shown here is derived from an EMBL/GenBank/DDBJ whole genome shotgun (WGS) entry which is preliminary data.</text>
</comment>
<evidence type="ECO:0000313" key="1">
    <source>
        <dbReference type="EMBL" id="KAJ9100173.1"/>
    </source>
</evidence>
<proteinExistence type="predicted"/>